<protein>
    <submittedName>
        <fullName evidence="1">Uncharacterized protein</fullName>
    </submittedName>
</protein>
<dbReference type="AlphaFoldDB" id="A0A223NS74"/>
<organism evidence="1 2">
    <name type="scientific">Mucilaginibacter xinganensis</name>
    <dbReference type="NCBI Taxonomy" id="1234841"/>
    <lineage>
        <taxon>Bacteria</taxon>
        <taxon>Pseudomonadati</taxon>
        <taxon>Bacteroidota</taxon>
        <taxon>Sphingobacteriia</taxon>
        <taxon>Sphingobacteriales</taxon>
        <taxon>Sphingobacteriaceae</taxon>
        <taxon>Mucilaginibacter</taxon>
    </lineage>
</organism>
<evidence type="ECO:0000313" key="2">
    <source>
        <dbReference type="Proteomes" id="UP000215002"/>
    </source>
</evidence>
<dbReference type="Proteomes" id="UP000215002">
    <property type="component" value="Chromosome"/>
</dbReference>
<gene>
    <name evidence="1" type="ORF">MuYL_0803</name>
</gene>
<accession>A0A223NS74</accession>
<keyword evidence="2" id="KW-1185">Reference proteome</keyword>
<sequence length="37" mass="4086">MFHFVPGVPCAKMEHRNACGTLKSNAFNPKVTQKAPK</sequence>
<proteinExistence type="predicted"/>
<dbReference type="KEGG" id="muc:MuYL_0803"/>
<reference evidence="1 2" key="1">
    <citation type="submission" date="2017-08" db="EMBL/GenBank/DDBJ databases">
        <title>Complete genome sequence of Mucilaginibacter sp. strain BJC16-A31.</title>
        <authorList>
            <consortium name="Henan University of Science and Technology"/>
            <person name="You X."/>
        </authorList>
    </citation>
    <scope>NUCLEOTIDE SEQUENCE [LARGE SCALE GENOMIC DNA]</scope>
    <source>
        <strain evidence="1 2">BJC16-A31</strain>
    </source>
</reference>
<dbReference type="EMBL" id="CP022743">
    <property type="protein sequence ID" value="ASU32703.1"/>
    <property type="molecule type" value="Genomic_DNA"/>
</dbReference>
<name>A0A223NS74_9SPHI</name>
<evidence type="ECO:0000313" key="1">
    <source>
        <dbReference type="EMBL" id="ASU32703.1"/>
    </source>
</evidence>